<evidence type="ECO:0000313" key="3">
    <source>
        <dbReference type="Proteomes" id="UP001221898"/>
    </source>
</evidence>
<feature type="region of interest" description="Disordered" evidence="1">
    <location>
        <begin position="1"/>
        <end position="43"/>
    </location>
</feature>
<dbReference type="Proteomes" id="UP001221898">
    <property type="component" value="Unassembled WGS sequence"/>
</dbReference>
<accession>A0AAD7X1N6</accession>
<gene>
    <name evidence="2" type="ORF">AAFF_G00283890</name>
</gene>
<proteinExistence type="predicted"/>
<evidence type="ECO:0000256" key="1">
    <source>
        <dbReference type="SAM" id="MobiDB-lite"/>
    </source>
</evidence>
<sequence>MTYDSAGEHGANVATPQAGGRAGGAETAERPSQGAAKLPPRWHVCPPGRAVGAVTAGPTLSPGAAGPISHHCLRHGPAPTLTGSQKAARRTLLHPETPIQTRLEGLQD</sequence>
<name>A0AAD7X1N6_9TELE</name>
<protein>
    <submittedName>
        <fullName evidence="2">Uncharacterized protein</fullName>
    </submittedName>
</protein>
<reference evidence="2" key="1">
    <citation type="journal article" date="2023" name="Science">
        <title>Genome structures resolve the early diversification of teleost fishes.</title>
        <authorList>
            <person name="Parey E."/>
            <person name="Louis A."/>
            <person name="Montfort J."/>
            <person name="Bouchez O."/>
            <person name="Roques C."/>
            <person name="Iampietro C."/>
            <person name="Lluch J."/>
            <person name="Castinel A."/>
            <person name="Donnadieu C."/>
            <person name="Desvignes T."/>
            <person name="Floi Bucao C."/>
            <person name="Jouanno E."/>
            <person name="Wen M."/>
            <person name="Mejri S."/>
            <person name="Dirks R."/>
            <person name="Jansen H."/>
            <person name="Henkel C."/>
            <person name="Chen W.J."/>
            <person name="Zahm M."/>
            <person name="Cabau C."/>
            <person name="Klopp C."/>
            <person name="Thompson A.W."/>
            <person name="Robinson-Rechavi M."/>
            <person name="Braasch I."/>
            <person name="Lecointre G."/>
            <person name="Bobe J."/>
            <person name="Postlethwait J.H."/>
            <person name="Berthelot C."/>
            <person name="Roest Crollius H."/>
            <person name="Guiguen Y."/>
        </authorList>
    </citation>
    <scope>NUCLEOTIDE SEQUENCE</scope>
    <source>
        <strain evidence="2">NC1722</strain>
    </source>
</reference>
<organism evidence="2 3">
    <name type="scientific">Aldrovandia affinis</name>
    <dbReference type="NCBI Taxonomy" id="143900"/>
    <lineage>
        <taxon>Eukaryota</taxon>
        <taxon>Metazoa</taxon>
        <taxon>Chordata</taxon>
        <taxon>Craniata</taxon>
        <taxon>Vertebrata</taxon>
        <taxon>Euteleostomi</taxon>
        <taxon>Actinopterygii</taxon>
        <taxon>Neopterygii</taxon>
        <taxon>Teleostei</taxon>
        <taxon>Notacanthiformes</taxon>
        <taxon>Halosauridae</taxon>
        <taxon>Aldrovandia</taxon>
    </lineage>
</organism>
<dbReference type="EMBL" id="JAINUG010000004">
    <property type="protein sequence ID" value="KAJ8417162.1"/>
    <property type="molecule type" value="Genomic_DNA"/>
</dbReference>
<keyword evidence="3" id="KW-1185">Reference proteome</keyword>
<evidence type="ECO:0000313" key="2">
    <source>
        <dbReference type="EMBL" id="KAJ8417162.1"/>
    </source>
</evidence>
<dbReference type="AlphaFoldDB" id="A0AAD7X1N6"/>
<comment type="caution">
    <text evidence="2">The sequence shown here is derived from an EMBL/GenBank/DDBJ whole genome shotgun (WGS) entry which is preliminary data.</text>
</comment>